<dbReference type="PROSITE" id="PS50894">
    <property type="entry name" value="HPT"/>
    <property type="match status" value="1"/>
</dbReference>
<dbReference type="PROSITE" id="PS50112">
    <property type="entry name" value="PAS"/>
    <property type="match status" value="1"/>
</dbReference>
<dbReference type="SUPFAM" id="SSF55785">
    <property type="entry name" value="PYP-like sensor domain (PAS domain)"/>
    <property type="match status" value="1"/>
</dbReference>
<dbReference type="InterPro" id="IPR001789">
    <property type="entry name" value="Sig_transdc_resp-reg_receiver"/>
</dbReference>
<gene>
    <name evidence="21" type="primary">evgS</name>
    <name evidence="21" type="ORF">TG4357_02471</name>
</gene>
<keyword evidence="12" id="KW-0902">Two-component regulatory system</keyword>
<dbReference type="Gene3D" id="1.20.120.160">
    <property type="entry name" value="HPT domain"/>
    <property type="match status" value="1"/>
</dbReference>
<evidence type="ECO:0000256" key="7">
    <source>
        <dbReference type="ARBA" id="ARBA00022679"/>
    </source>
</evidence>
<dbReference type="CDD" id="cd16922">
    <property type="entry name" value="HATPase_EvgS-ArcB-TorS-like"/>
    <property type="match status" value="1"/>
</dbReference>
<keyword evidence="7 21" id="KW-0808">Transferase</keyword>
<reference evidence="21 22" key="1">
    <citation type="submission" date="2015-09" db="EMBL/GenBank/DDBJ databases">
        <authorList>
            <consortium name="Swine Surveillance"/>
        </authorList>
    </citation>
    <scope>NUCLEOTIDE SEQUENCE [LARGE SCALE GENOMIC DNA]</scope>
    <source>
        <strain evidence="21 22">CECT 4357</strain>
    </source>
</reference>
<dbReference type="EC" id="2.7.13.3" evidence="3"/>
<feature type="domain" description="PAS" evidence="19">
    <location>
        <begin position="225"/>
        <end position="270"/>
    </location>
</feature>
<dbReference type="InterPro" id="IPR003594">
    <property type="entry name" value="HATPase_dom"/>
</dbReference>
<evidence type="ECO:0000256" key="16">
    <source>
        <dbReference type="SAM" id="Phobius"/>
    </source>
</evidence>
<evidence type="ECO:0000313" key="21">
    <source>
        <dbReference type="EMBL" id="CUH66536.1"/>
    </source>
</evidence>
<keyword evidence="10" id="KW-0067">ATP-binding</keyword>
<dbReference type="Gene3D" id="3.40.50.2300">
    <property type="match status" value="1"/>
</dbReference>
<dbReference type="Proteomes" id="UP000051587">
    <property type="component" value="Unassembled WGS sequence"/>
</dbReference>
<accession>A0A0P1G0Y8</accession>
<dbReference type="SMART" id="SM00388">
    <property type="entry name" value="HisKA"/>
    <property type="match status" value="1"/>
</dbReference>
<dbReference type="SMART" id="SM00387">
    <property type="entry name" value="HATPase_c"/>
    <property type="match status" value="1"/>
</dbReference>
<dbReference type="STRING" id="53501.SAMN04488043_1057"/>
<keyword evidence="8 16" id="KW-0812">Transmembrane</keyword>
<dbReference type="Pfam" id="PF13426">
    <property type="entry name" value="PAS_9"/>
    <property type="match status" value="1"/>
</dbReference>
<feature type="modified residue" description="4-aspartylphosphate" evidence="15">
    <location>
        <position position="671"/>
    </location>
</feature>
<keyword evidence="13 16" id="KW-0472">Membrane</keyword>
<dbReference type="AlphaFoldDB" id="A0A0P1G0Y8"/>
<dbReference type="InterPro" id="IPR036890">
    <property type="entry name" value="HATPase_C_sf"/>
</dbReference>
<evidence type="ECO:0000256" key="12">
    <source>
        <dbReference type="ARBA" id="ARBA00023012"/>
    </source>
</evidence>
<evidence type="ECO:0000256" key="4">
    <source>
        <dbReference type="ARBA" id="ARBA00022475"/>
    </source>
</evidence>
<evidence type="ECO:0000259" key="20">
    <source>
        <dbReference type="PROSITE" id="PS50894"/>
    </source>
</evidence>
<keyword evidence="11 16" id="KW-1133">Transmembrane helix</keyword>
<keyword evidence="5" id="KW-0997">Cell inner membrane</keyword>
<evidence type="ECO:0000259" key="17">
    <source>
        <dbReference type="PROSITE" id="PS50109"/>
    </source>
</evidence>
<dbReference type="InterPro" id="IPR011006">
    <property type="entry name" value="CheY-like_superfamily"/>
</dbReference>
<evidence type="ECO:0000259" key="19">
    <source>
        <dbReference type="PROSITE" id="PS50112"/>
    </source>
</evidence>
<dbReference type="NCBIfam" id="TIGR00229">
    <property type="entry name" value="sensory_box"/>
    <property type="match status" value="1"/>
</dbReference>
<dbReference type="SUPFAM" id="SSF47226">
    <property type="entry name" value="Histidine-containing phosphotransfer domain, HPT domain"/>
    <property type="match status" value="1"/>
</dbReference>
<keyword evidence="10" id="KW-0547">Nucleotide-binding</keyword>
<keyword evidence="6 15" id="KW-0597">Phosphoprotein</keyword>
<feature type="transmembrane region" description="Helical" evidence="16">
    <location>
        <begin position="190"/>
        <end position="213"/>
    </location>
</feature>
<feature type="domain" description="Response regulatory" evidence="18">
    <location>
        <begin position="622"/>
        <end position="738"/>
    </location>
</feature>
<dbReference type="Pfam" id="PF00072">
    <property type="entry name" value="Response_reg"/>
    <property type="match status" value="1"/>
</dbReference>
<dbReference type="Pfam" id="PF02518">
    <property type="entry name" value="HATPase_c"/>
    <property type="match status" value="1"/>
</dbReference>
<keyword evidence="4" id="KW-1003">Cell membrane</keyword>
<dbReference type="GO" id="GO:0005886">
    <property type="term" value="C:plasma membrane"/>
    <property type="evidence" value="ECO:0007669"/>
    <property type="project" value="UniProtKB-SubCell"/>
</dbReference>
<proteinExistence type="predicted"/>
<dbReference type="InterPro" id="IPR036097">
    <property type="entry name" value="HisK_dim/P_sf"/>
</dbReference>
<dbReference type="SUPFAM" id="SSF55874">
    <property type="entry name" value="ATPase domain of HSP90 chaperone/DNA topoisomerase II/histidine kinase"/>
    <property type="match status" value="1"/>
</dbReference>
<evidence type="ECO:0000256" key="2">
    <source>
        <dbReference type="ARBA" id="ARBA00004429"/>
    </source>
</evidence>
<keyword evidence="22" id="KW-1185">Reference proteome</keyword>
<dbReference type="PANTHER" id="PTHR43047">
    <property type="entry name" value="TWO-COMPONENT HISTIDINE PROTEIN KINASE"/>
    <property type="match status" value="1"/>
</dbReference>
<comment type="catalytic activity">
    <reaction evidence="1">
        <text>ATP + protein L-histidine = ADP + protein N-phospho-L-histidine.</text>
        <dbReference type="EC" id="2.7.13.3"/>
    </reaction>
</comment>
<dbReference type="InterPro" id="IPR000014">
    <property type="entry name" value="PAS"/>
</dbReference>
<dbReference type="PROSITE" id="PS50110">
    <property type="entry name" value="RESPONSE_REGULATORY"/>
    <property type="match status" value="1"/>
</dbReference>
<dbReference type="Gene3D" id="3.30.565.10">
    <property type="entry name" value="Histidine kinase-like ATPase, C-terminal domain"/>
    <property type="match status" value="1"/>
</dbReference>
<feature type="domain" description="Histidine kinase" evidence="17">
    <location>
        <begin position="373"/>
        <end position="596"/>
    </location>
</feature>
<evidence type="ECO:0000256" key="5">
    <source>
        <dbReference type="ARBA" id="ARBA00022519"/>
    </source>
</evidence>
<protein>
    <recommendedName>
        <fullName evidence="3">histidine kinase</fullName>
        <ecNumber evidence="3">2.7.13.3</ecNumber>
    </recommendedName>
</protein>
<dbReference type="OrthoDB" id="9801651at2"/>
<organism evidence="21 22">
    <name type="scientific">Thalassovita gelatinovora</name>
    <name type="common">Thalassobius gelatinovorus</name>
    <dbReference type="NCBI Taxonomy" id="53501"/>
    <lineage>
        <taxon>Bacteria</taxon>
        <taxon>Pseudomonadati</taxon>
        <taxon>Pseudomonadota</taxon>
        <taxon>Alphaproteobacteria</taxon>
        <taxon>Rhodobacterales</taxon>
        <taxon>Roseobacteraceae</taxon>
        <taxon>Thalassovita</taxon>
    </lineage>
</organism>
<dbReference type="CDD" id="cd00082">
    <property type="entry name" value="HisKA"/>
    <property type="match status" value="1"/>
</dbReference>
<evidence type="ECO:0000256" key="14">
    <source>
        <dbReference type="PROSITE-ProRule" id="PRU00110"/>
    </source>
</evidence>
<evidence type="ECO:0000259" key="18">
    <source>
        <dbReference type="PROSITE" id="PS50110"/>
    </source>
</evidence>
<dbReference type="Pfam" id="PF00512">
    <property type="entry name" value="HisKA"/>
    <property type="match status" value="1"/>
</dbReference>
<evidence type="ECO:0000256" key="1">
    <source>
        <dbReference type="ARBA" id="ARBA00000085"/>
    </source>
</evidence>
<evidence type="ECO:0000256" key="10">
    <source>
        <dbReference type="ARBA" id="ARBA00022840"/>
    </source>
</evidence>
<dbReference type="InterPro" id="IPR035965">
    <property type="entry name" value="PAS-like_dom_sf"/>
</dbReference>
<keyword evidence="9" id="KW-0418">Kinase</keyword>
<dbReference type="EMBL" id="CYSA01000025">
    <property type="protein sequence ID" value="CUH66536.1"/>
    <property type="molecule type" value="Genomic_DNA"/>
</dbReference>
<dbReference type="InterPro" id="IPR004358">
    <property type="entry name" value="Sig_transdc_His_kin-like_C"/>
</dbReference>
<feature type="domain" description="HPt" evidence="20">
    <location>
        <begin position="779"/>
        <end position="874"/>
    </location>
</feature>
<evidence type="ECO:0000313" key="22">
    <source>
        <dbReference type="Proteomes" id="UP000051587"/>
    </source>
</evidence>
<dbReference type="PROSITE" id="PS50109">
    <property type="entry name" value="HIS_KIN"/>
    <property type="match status" value="1"/>
</dbReference>
<evidence type="ECO:0000256" key="15">
    <source>
        <dbReference type="PROSITE-ProRule" id="PRU00169"/>
    </source>
</evidence>
<dbReference type="InterPro" id="IPR036641">
    <property type="entry name" value="HPT_dom_sf"/>
</dbReference>
<comment type="subcellular location">
    <subcellularLocation>
        <location evidence="2">Cell inner membrane</location>
        <topology evidence="2">Multi-pass membrane protein</topology>
    </subcellularLocation>
</comment>
<feature type="modified residue" description="Phosphohistidine" evidence="14">
    <location>
        <position position="818"/>
    </location>
</feature>
<evidence type="ECO:0000256" key="3">
    <source>
        <dbReference type="ARBA" id="ARBA00012438"/>
    </source>
</evidence>
<dbReference type="SUPFAM" id="SSF47384">
    <property type="entry name" value="Homodimeric domain of signal transducing histidine kinase"/>
    <property type="match status" value="1"/>
</dbReference>
<dbReference type="PROSITE" id="PS51257">
    <property type="entry name" value="PROKAR_LIPOPROTEIN"/>
    <property type="match status" value="1"/>
</dbReference>
<dbReference type="CDD" id="cd17546">
    <property type="entry name" value="REC_hyHK_CKI1_RcsC-like"/>
    <property type="match status" value="1"/>
</dbReference>
<dbReference type="CDD" id="cd00130">
    <property type="entry name" value="PAS"/>
    <property type="match status" value="1"/>
</dbReference>
<dbReference type="InterPro" id="IPR008207">
    <property type="entry name" value="Sig_transdc_His_kin_Hpt_dom"/>
</dbReference>
<dbReference type="Gene3D" id="1.10.287.130">
    <property type="match status" value="1"/>
</dbReference>
<dbReference type="Pfam" id="PF01627">
    <property type="entry name" value="Hpt"/>
    <property type="match status" value="1"/>
</dbReference>
<name>A0A0P1G0Y8_THAGE</name>
<evidence type="ECO:0000256" key="11">
    <source>
        <dbReference type="ARBA" id="ARBA00022989"/>
    </source>
</evidence>
<evidence type="ECO:0000256" key="9">
    <source>
        <dbReference type="ARBA" id="ARBA00022777"/>
    </source>
</evidence>
<dbReference type="InterPro" id="IPR005467">
    <property type="entry name" value="His_kinase_dom"/>
</dbReference>
<feature type="transmembrane region" description="Helical" evidence="16">
    <location>
        <begin position="15"/>
        <end position="39"/>
    </location>
</feature>
<dbReference type="PRINTS" id="PR00344">
    <property type="entry name" value="BCTRLSENSOR"/>
</dbReference>
<sequence length="874" mass="95660">MFGDSRTLEQQGKKWVWAAWVGLACSLLIAVVFLTNTLWRIADILEQRHNQTRYQSAVVSEIEIDLTRLHDLSELALMSAPGDGAFERLRLEFADVRSRIEDAQEKRNGWTEPGETPLERLIKAQVDFLAQFQPVMELPDAEIAHQLGAMIVAIDRLGRARGVAVTDYLIVVQSLMEDNNHALFGALKQFAVSTAAIMVFLVVVIVLDGTLLLKLRQKNGVITRAINNLRAAVETSRDASVVLNAEGVVVSFSSAAEKLFGVDQNKAKGRPFTDFMISALPEKETLNRFSDWVKAPPKWFKDGGRLDMEGKKPDGGPFPIEVGFGILKGADNEDMLIASIRDLTAQAEREKTLMQARNEALQAERAKSRFLSSMSHEMRTPLNGVLASLDLMRETTLLNARQLELAGIIERCGDDALEQVQNVLELTRLDAMANTPVELAPFAPAALLNKLVVRAESRARLGRNVLKFESNVPNTLLVEGAEVLFRQIMQNLLSNAIKFTSGGKIKVTLSAEDVGDGNLAIRASVIDTGIGIASEDLERIFGNFETIRESYSTFNSGTGLGLSIVQHSAELMNARISVDSTPGKGSEFALEVEWPKVEGTADNLATLKRRNVKDQEKSALMDILVVEDNEINRRMLVDMLRAKGHSVAEAVDGLEGVSMGRDTAYDLILMDISMPKLDGVGATRMLRQAGKSRNVPIVAVTAHSQPEHLKEFLDSGMDRVLTKPLRMSTLDQLFQDLGAIPSRTDNGPEQEEHDDMQSQVDVAKMIDQDVFNGLLDMLDAESLGSYLDQFERDAEAVLPAYLAALDANDFATARAEAHRCAGGAAVIGAAEVHSVLQDMTHAADAQDAAKGRALSGPLLKLTTDTLAVMRARLS</sequence>
<dbReference type="SUPFAM" id="SSF52172">
    <property type="entry name" value="CheY-like"/>
    <property type="match status" value="1"/>
</dbReference>
<dbReference type="GO" id="GO:0000155">
    <property type="term" value="F:phosphorelay sensor kinase activity"/>
    <property type="evidence" value="ECO:0007669"/>
    <property type="project" value="InterPro"/>
</dbReference>
<dbReference type="RefSeq" id="WP_058263204.1">
    <property type="nucleotide sequence ID" value="NZ_CP051181.1"/>
</dbReference>
<dbReference type="Gene3D" id="3.30.450.20">
    <property type="entry name" value="PAS domain"/>
    <property type="match status" value="1"/>
</dbReference>
<evidence type="ECO:0000256" key="13">
    <source>
        <dbReference type="ARBA" id="ARBA00023136"/>
    </source>
</evidence>
<dbReference type="SMART" id="SM00448">
    <property type="entry name" value="REC"/>
    <property type="match status" value="1"/>
</dbReference>
<dbReference type="InterPro" id="IPR003661">
    <property type="entry name" value="HisK_dim/P_dom"/>
</dbReference>
<evidence type="ECO:0000256" key="8">
    <source>
        <dbReference type="ARBA" id="ARBA00022692"/>
    </source>
</evidence>
<dbReference type="SMART" id="SM00091">
    <property type="entry name" value="PAS"/>
    <property type="match status" value="1"/>
</dbReference>
<evidence type="ECO:0000256" key="6">
    <source>
        <dbReference type="ARBA" id="ARBA00022553"/>
    </source>
</evidence>